<keyword evidence="1" id="KW-0472">Membrane</keyword>
<accession>A0A6I4UU89</accession>
<dbReference type="Proteomes" id="UP000469159">
    <property type="component" value="Unassembled WGS sequence"/>
</dbReference>
<feature type="transmembrane region" description="Helical" evidence="1">
    <location>
        <begin position="12"/>
        <end position="34"/>
    </location>
</feature>
<comment type="caution">
    <text evidence="3">The sequence shown here is derived from an EMBL/GenBank/DDBJ whole genome shotgun (WGS) entry which is preliminary data.</text>
</comment>
<dbReference type="InterPro" id="IPR003848">
    <property type="entry name" value="DUF218"/>
</dbReference>
<evidence type="ECO:0000256" key="1">
    <source>
        <dbReference type="SAM" id="Phobius"/>
    </source>
</evidence>
<proteinExistence type="predicted"/>
<dbReference type="AlphaFoldDB" id="A0A6I4UU89"/>
<dbReference type="GO" id="GO:0005886">
    <property type="term" value="C:plasma membrane"/>
    <property type="evidence" value="ECO:0007669"/>
    <property type="project" value="TreeGrafter"/>
</dbReference>
<protein>
    <submittedName>
        <fullName evidence="3">YdcF family protein</fullName>
    </submittedName>
</protein>
<feature type="domain" description="DUF218" evidence="2">
    <location>
        <begin position="82"/>
        <end position="248"/>
    </location>
</feature>
<dbReference type="Pfam" id="PF02698">
    <property type="entry name" value="DUF218"/>
    <property type="match status" value="1"/>
</dbReference>
<dbReference type="GO" id="GO:0043164">
    <property type="term" value="P:Gram-negative-bacterium-type cell wall biogenesis"/>
    <property type="evidence" value="ECO:0007669"/>
    <property type="project" value="TreeGrafter"/>
</dbReference>
<organism evidence="3 4">
    <name type="scientific">Croceibacterium soli</name>
    <dbReference type="NCBI Taxonomy" id="1739690"/>
    <lineage>
        <taxon>Bacteria</taxon>
        <taxon>Pseudomonadati</taxon>
        <taxon>Pseudomonadota</taxon>
        <taxon>Alphaproteobacteria</taxon>
        <taxon>Sphingomonadales</taxon>
        <taxon>Erythrobacteraceae</taxon>
        <taxon>Croceibacterium</taxon>
    </lineage>
</organism>
<dbReference type="EMBL" id="WTYK01000003">
    <property type="protein sequence ID" value="MXP41364.1"/>
    <property type="molecule type" value="Genomic_DNA"/>
</dbReference>
<dbReference type="Gene3D" id="3.40.50.620">
    <property type="entry name" value="HUPs"/>
    <property type="match status" value="1"/>
</dbReference>
<dbReference type="OrthoDB" id="9809813at2"/>
<keyword evidence="1" id="KW-0812">Transmembrane</keyword>
<sequence length="267" mass="29041">MSTLLFWISKLVWALVRPDTILVLLIVAAFWALLRNRIRLATGLIGAVAFCSIAISFLPLGTLLLAPLESRYPANPEVKNADAIILLGGAEKQDTTERWGVPSLSAAGDRYLATLALARRFPQAQVYFAGGSGQLIPTELSEATIARAVLLSAGLAPSRLHVESVSRNTAENAEYLLARLGERETGNAILVTTAGHMPRAMATFCAAGWTNLTAWPVDYSSGYFVDEIEWSFAENLDDLNGGVREWLGLVFYRLTGRTERLVGADCR</sequence>
<dbReference type="RefSeq" id="WP_160746220.1">
    <property type="nucleotide sequence ID" value="NZ_WTYK01000003.1"/>
</dbReference>
<dbReference type="PANTHER" id="PTHR30336:SF4">
    <property type="entry name" value="ENVELOPE BIOGENESIS FACTOR ELYC"/>
    <property type="match status" value="1"/>
</dbReference>
<evidence type="ECO:0000313" key="4">
    <source>
        <dbReference type="Proteomes" id="UP000469159"/>
    </source>
</evidence>
<feature type="transmembrane region" description="Helical" evidence="1">
    <location>
        <begin position="41"/>
        <end position="66"/>
    </location>
</feature>
<evidence type="ECO:0000313" key="3">
    <source>
        <dbReference type="EMBL" id="MXP41364.1"/>
    </source>
</evidence>
<keyword evidence="4" id="KW-1185">Reference proteome</keyword>
<gene>
    <name evidence="3" type="ORF">GRI75_06880</name>
</gene>
<dbReference type="CDD" id="cd06259">
    <property type="entry name" value="YdcF-like"/>
    <property type="match status" value="1"/>
</dbReference>
<dbReference type="InterPro" id="IPR014729">
    <property type="entry name" value="Rossmann-like_a/b/a_fold"/>
</dbReference>
<reference evidence="3 4" key="1">
    <citation type="submission" date="2019-12" db="EMBL/GenBank/DDBJ databases">
        <title>Genomic-based taxomic classification of the family Erythrobacteraceae.</title>
        <authorList>
            <person name="Xu L."/>
        </authorList>
    </citation>
    <scope>NUCLEOTIDE SEQUENCE [LARGE SCALE GENOMIC DNA]</scope>
    <source>
        <strain evidence="3 4">MCCC 1K02066</strain>
    </source>
</reference>
<name>A0A6I4UU89_9SPHN</name>
<evidence type="ECO:0000259" key="2">
    <source>
        <dbReference type="Pfam" id="PF02698"/>
    </source>
</evidence>
<dbReference type="GO" id="GO:0000270">
    <property type="term" value="P:peptidoglycan metabolic process"/>
    <property type="evidence" value="ECO:0007669"/>
    <property type="project" value="TreeGrafter"/>
</dbReference>
<dbReference type="InterPro" id="IPR051599">
    <property type="entry name" value="Cell_Envelope_Assoc"/>
</dbReference>
<keyword evidence="1" id="KW-1133">Transmembrane helix</keyword>
<dbReference type="PANTHER" id="PTHR30336">
    <property type="entry name" value="INNER MEMBRANE PROTEIN, PROBABLE PERMEASE"/>
    <property type="match status" value="1"/>
</dbReference>